<dbReference type="CDD" id="cd06558">
    <property type="entry name" value="crotonase-like"/>
    <property type="match status" value="1"/>
</dbReference>
<protein>
    <submittedName>
        <fullName evidence="3">Enoyl-CoA hydratase/isomerase family protein</fullName>
    </submittedName>
</protein>
<gene>
    <name evidence="3" type="ORF">PsYK624_015950</name>
</gene>
<dbReference type="PANTHER" id="PTHR11941:SF75">
    <property type="entry name" value="ENOYL-COA HYDRATASE_ISOMERASE FAMILY PROTEIN"/>
    <property type="match status" value="1"/>
</dbReference>
<organism evidence="3 4">
    <name type="scientific">Phanerochaete sordida</name>
    <dbReference type="NCBI Taxonomy" id="48140"/>
    <lineage>
        <taxon>Eukaryota</taxon>
        <taxon>Fungi</taxon>
        <taxon>Dikarya</taxon>
        <taxon>Basidiomycota</taxon>
        <taxon>Agaricomycotina</taxon>
        <taxon>Agaricomycetes</taxon>
        <taxon>Polyporales</taxon>
        <taxon>Phanerochaetaceae</taxon>
        <taxon>Phanerochaete</taxon>
    </lineage>
</organism>
<dbReference type="InterPro" id="IPR001753">
    <property type="entry name" value="Enoyl-CoA_hydra/iso"/>
</dbReference>
<name>A0A9P3FZN0_9APHY</name>
<dbReference type="GO" id="GO:0006635">
    <property type="term" value="P:fatty acid beta-oxidation"/>
    <property type="evidence" value="ECO:0007669"/>
    <property type="project" value="TreeGrafter"/>
</dbReference>
<dbReference type="InterPro" id="IPR018376">
    <property type="entry name" value="Enoyl-CoA_hyd/isom_CS"/>
</dbReference>
<comment type="caution">
    <text evidence="3">The sequence shown here is derived from an EMBL/GenBank/DDBJ whole genome shotgun (WGS) entry which is preliminary data.</text>
</comment>
<dbReference type="InterPro" id="IPR029045">
    <property type="entry name" value="ClpP/crotonase-like_dom_sf"/>
</dbReference>
<evidence type="ECO:0000313" key="3">
    <source>
        <dbReference type="EMBL" id="GJE85516.1"/>
    </source>
</evidence>
<dbReference type="AlphaFoldDB" id="A0A9P3FZN0"/>
<evidence type="ECO:0000256" key="1">
    <source>
        <dbReference type="ARBA" id="ARBA00005254"/>
    </source>
</evidence>
<evidence type="ECO:0000256" key="2">
    <source>
        <dbReference type="RuleBase" id="RU003707"/>
    </source>
</evidence>
<dbReference type="Proteomes" id="UP000703269">
    <property type="component" value="Unassembled WGS sequence"/>
</dbReference>
<proteinExistence type="inferred from homology"/>
<dbReference type="SUPFAM" id="SSF52096">
    <property type="entry name" value="ClpP/crotonase"/>
    <property type="match status" value="1"/>
</dbReference>
<dbReference type="PANTHER" id="PTHR11941">
    <property type="entry name" value="ENOYL-COA HYDRATASE-RELATED"/>
    <property type="match status" value="1"/>
</dbReference>
<dbReference type="Pfam" id="PF00378">
    <property type="entry name" value="ECH_1"/>
    <property type="match status" value="1"/>
</dbReference>
<reference evidence="3 4" key="1">
    <citation type="submission" date="2021-08" db="EMBL/GenBank/DDBJ databases">
        <title>Draft Genome Sequence of Phanerochaete sordida strain YK-624.</title>
        <authorList>
            <person name="Mori T."/>
            <person name="Dohra H."/>
            <person name="Suzuki T."/>
            <person name="Kawagishi H."/>
            <person name="Hirai H."/>
        </authorList>
    </citation>
    <scope>NUCLEOTIDE SEQUENCE [LARGE SCALE GENOMIC DNA]</scope>
    <source>
        <strain evidence="3 4">YK-624</strain>
    </source>
</reference>
<dbReference type="EMBL" id="BPQB01000002">
    <property type="protein sequence ID" value="GJE85516.1"/>
    <property type="molecule type" value="Genomic_DNA"/>
</dbReference>
<dbReference type="OrthoDB" id="1696280at2759"/>
<sequence>MSFPTSFPDDKPLVTVTHPTNVLWVLELHNGDDSRLTHDLISKAVLPALDEVERSWRKQWREAQQTKTKEGGRGALIIVGNRKQNKFFSNGLDYETASKDPLFFPRFYDPMLHRLFTFPIPTIAALNGHTFAGAFMLALSCDYRVMTDGSKRNAWLCMNEVHFGAAWPYPFGAIVQAKVTDAQAVRKIALEGHRFTPQEAVKSGFVDELVQGDTEAVLNKALELGKKVSEQAQSGVWGIIRGDVYGEVVKRLRRSGEFRRRSVALDNEEAKSRL</sequence>
<dbReference type="PROSITE" id="PS00166">
    <property type="entry name" value="ENOYL_COA_HYDRATASE"/>
    <property type="match status" value="1"/>
</dbReference>
<keyword evidence="4" id="KW-1185">Reference proteome</keyword>
<dbReference type="Gene3D" id="3.90.226.10">
    <property type="entry name" value="2-enoyl-CoA Hydratase, Chain A, domain 1"/>
    <property type="match status" value="1"/>
</dbReference>
<accession>A0A9P3FZN0</accession>
<comment type="similarity">
    <text evidence="1 2">Belongs to the enoyl-CoA hydratase/isomerase family.</text>
</comment>
<evidence type="ECO:0000313" key="4">
    <source>
        <dbReference type="Proteomes" id="UP000703269"/>
    </source>
</evidence>
<dbReference type="GO" id="GO:0005777">
    <property type="term" value="C:peroxisome"/>
    <property type="evidence" value="ECO:0007669"/>
    <property type="project" value="TreeGrafter"/>
</dbReference>
<dbReference type="GO" id="GO:0004165">
    <property type="term" value="F:delta(3)-delta(2)-enoyl-CoA isomerase activity"/>
    <property type="evidence" value="ECO:0007669"/>
    <property type="project" value="TreeGrafter"/>
</dbReference>